<dbReference type="InterPro" id="IPR022388">
    <property type="entry name" value="CHP03808"/>
</dbReference>
<evidence type="ECO:0000313" key="4">
    <source>
        <dbReference type="Proteomes" id="UP001597322"/>
    </source>
</evidence>
<gene>
    <name evidence="3" type="ORF">ACFSE1_08065</name>
</gene>
<evidence type="ECO:0000259" key="2">
    <source>
        <dbReference type="Pfam" id="PF05048"/>
    </source>
</evidence>
<keyword evidence="4" id="KW-1185">Reference proteome</keyword>
<dbReference type="RefSeq" id="WP_377399030.1">
    <property type="nucleotide sequence ID" value="NZ_JBHUEQ010000015.1"/>
</dbReference>
<sequence length="463" mass="48747">MINTRNTLKRRHFLQIAAGAVALAKAGTAYGAGGSGKAGATPLRGTAGPDGFGVTVDTGLSDRGQFMELMRKAVSEGQPLFLPPGQYSLSRLDLPDGLHITGVPGMSRIVFSGETYLMRGANLKRLWISNLVLDGQNRSLGPDAKGLFEAQNIADLKVENCLIVGSSKTGLHLEQCQAKIRQNRIGLAADYAVYAVEGSASTISDNDVADCGNGGILVHRWQKGEDGTAVRDNRISRIRADNGGTGPFGNAINVYQADNVSVSNNHISDSAFTAVRANAASNVQIVDNHCVNSGETAIYSEFGFEGTLIANNLIDGAANGISAVNFNEGGRLALINGNLVRNIRDQGPYVHDNVGFGFGIVAEADAVIASNVIENVARFGMLAGWGPYLRNVLVNANVVRRAQTGLAVSVVEEAGKAIITNNLFEAVPKGAIIGYRWHDAATTDLVDGTNSPTNVSISGNRKV</sequence>
<dbReference type="PROSITE" id="PS51318">
    <property type="entry name" value="TAT"/>
    <property type="match status" value="1"/>
</dbReference>
<accession>A0ABW4M4G5</accession>
<evidence type="ECO:0000256" key="1">
    <source>
        <dbReference type="SAM" id="SignalP"/>
    </source>
</evidence>
<dbReference type="EMBL" id="JBHUEQ010000015">
    <property type="protein sequence ID" value="MFD1745410.1"/>
    <property type="molecule type" value="Genomic_DNA"/>
</dbReference>
<dbReference type="Proteomes" id="UP001597322">
    <property type="component" value="Unassembled WGS sequence"/>
</dbReference>
<feature type="domain" description="Periplasmic copper-binding protein NosD beta helix" evidence="2">
    <location>
        <begin position="151"/>
        <end position="316"/>
    </location>
</feature>
<dbReference type="SUPFAM" id="SSF51126">
    <property type="entry name" value="Pectin lyase-like"/>
    <property type="match status" value="1"/>
</dbReference>
<keyword evidence="1" id="KW-0732">Signal</keyword>
<dbReference type="InterPro" id="IPR012334">
    <property type="entry name" value="Pectin_lyas_fold"/>
</dbReference>
<dbReference type="SMART" id="SM00710">
    <property type="entry name" value="PbH1"/>
    <property type="match status" value="9"/>
</dbReference>
<protein>
    <submittedName>
        <fullName evidence="3">TIGR03808 family TAT-translocated repetitive protein</fullName>
    </submittedName>
</protein>
<organism evidence="3 4">
    <name type="scientific">Rhizobium helianthi</name>
    <dbReference type="NCBI Taxonomy" id="1132695"/>
    <lineage>
        <taxon>Bacteria</taxon>
        <taxon>Pseudomonadati</taxon>
        <taxon>Pseudomonadota</taxon>
        <taxon>Alphaproteobacteria</taxon>
        <taxon>Hyphomicrobiales</taxon>
        <taxon>Rhizobiaceae</taxon>
        <taxon>Rhizobium/Agrobacterium group</taxon>
        <taxon>Rhizobium</taxon>
    </lineage>
</organism>
<evidence type="ECO:0000313" key="3">
    <source>
        <dbReference type="EMBL" id="MFD1745410.1"/>
    </source>
</evidence>
<name>A0ABW4M4G5_9HYPH</name>
<dbReference type="Pfam" id="PF05048">
    <property type="entry name" value="NosD"/>
    <property type="match status" value="1"/>
</dbReference>
<feature type="chain" id="PRO_5045654816" evidence="1">
    <location>
        <begin position="32"/>
        <end position="463"/>
    </location>
</feature>
<dbReference type="NCBIfam" id="TIGR03808">
    <property type="entry name" value="RR_plus_rpt_1"/>
    <property type="match status" value="1"/>
</dbReference>
<reference evidence="4" key="1">
    <citation type="journal article" date="2019" name="Int. J. Syst. Evol. Microbiol.">
        <title>The Global Catalogue of Microorganisms (GCM) 10K type strain sequencing project: providing services to taxonomists for standard genome sequencing and annotation.</title>
        <authorList>
            <consortium name="The Broad Institute Genomics Platform"/>
            <consortium name="The Broad Institute Genome Sequencing Center for Infectious Disease"/>
            <person name="Wu L."/>
            <person name="Ma J."/>
        </authorList>
    </citation>
    <scope>NUCLEOTIDE SEQUENCE [LARGE SCALE GENOMIC DNA]</scope>
    <source>
        <strain evidence="4">CG52</strain>
    </source>
</reference>
<dbReference type="InterPro" id="IPR006626">
    <property type="entry name" value="PbH1"/>
</dbReference>
<dbReference type="Gene3D" id="2.160.20.10">
    <property type="entry name" value="Single-stranded right-handed beta-helix, Pectin lyase-like"/>
    <property type="match status" value="1"/>
</dbReference>
<proteinExistence type="predicted"/>
<dbReference type="InterPro" id="IPR006311">
    <property type="entry name" value="TAT_signal"/>
</dbReference>
<comment type="caution">
    <text evidence="3">The sequence shown here is derived from an EMBL/GenBank/DDBJ whole genome shotgun (WGS) entry which is preliminary data.</text>
</comment>
<dbReference type="InterPro" id="IPR011050">
    <property type="entry name" value="Pectin_lyase_fold/virulence"/>
</dbReference>
<dbReference type="InterPro" id="IPR007742">
    <property type="entry name" value="NosD_dom"/>
</dbReference>
<feature type="signal peptide" evidence="1">
    <location>
        <begin position="1"/>
        <end position="31"/>
    </location>
</feature>